<sequence length="98" mass="10898">MTHTDLIARLRVNSNPDNYDPRSLLCKYEIERIEAAGALTAAQERIEALEEALRETIRAIPKQNYHCENDEQDTTLTSRRNAIASARAALDATGKGEG</sequence>
<evidence type="ECO:0000313" key="2">
    <source>
        <dbReference type="EMBL" id="SEN50166.1"/>
    </source>
</evidence>
<name>A0A1H8H1P5_9RHOB</name>
<reference evidence="2 3" key="1">
    <citation type="submission" date="2016-10" db="EMBL/GenBank/DDBJ databases">
        <authorList>
            <person name="de Groot N.N."/>
        </authorList>
    </citation>
    <scope>NUCLEOTIDE SEQUENCE [LARGE SCALE GENOMIC DNA]</scope>
    <source>
        <strain evidence="2 3">DSM 8512</strain>
    </source>
</reference>
<keyword evidence="1" id="KW-0175">Coiled coil</keyword>
<evidence type="ECO:0000313" key="3">
    <source>
        <dbReference type="Proteomes" id="UP000199054"/>
    </source>
</evidence>
<dbReference type="EMBL" id="FODE01000008">
    <property type="protein sequence ID" value="SEN50166.1"/>
    <property type="molecule type" value="Genomic_DNA"/>
</dbReference>
<keyword evidence="3" id="KW-1185">Reference proteome</keyword>
<dbReference type="Proteomes" id="UP000199054">
    <property type="component" value="Unassembled WGS sequence"/>
</dbReference>
<dbReference type="STRING" id="34002.SAMN04489859_100876"/>
<dbReference type="AlphaFoldDB" id="A0A1H8H1P5"/>
<proteinExistence type="predicted"/>
<organism evidence="2 3">
    <name type="scientific">Paracoccus alcaliphilus</name>
    <dbReference type="NCBI Taxonomy" id="34002"/>
    <lineage>
        <taxon>Bacteria</taxon>
        <taxon>Pseudomonadati</taxon>
        <taxon>Pseudomonadota</taxon>
        <taxon>Alphaproteobacteria</taxon>
        <taxon>Rhodobacterales</taxon>
        <taxon>Paracoccaceae</taxon>
        <taxon>Paracoccus</taxon>
    </lineage>
</organism>
<accession>A0A1H8H1P5</accession>
<evidence type="ECO:0000256" key="1">
    <source>
        <dbReference type="SAM" id="Coils"/>
    </source>
</evidence>
<protein>
    <submittedName>
        <fullName evidence="2">Uncharacterized protein</fullName>
    </submittedName>
</protein>
<dbReference type="RefSeq" id="WP_090611277.1">
    <property type="nucleotide sequence ID" value="NZ_CP067124.1"/>
</dbReference>
<gene>
    <name evidence="2" type="ORF">SAMN04489859_100876</name>
</gene>
<feature type="coiled-coil region" evidence="1">
    <location>
        <begin position="32"/>
        <end position="59"/>
    </location>
</feature>